<dbReference type="InterPro" id="IPR002252">
    <property type="entry name" value="Glyco_hydro_36"/>
</dbReference>
<evidence type="ECO:0000313" key="4">
    <source>
        <dbReference type="EMBL" id="SHI28806.1"/>
    </source>
</evidence>
<reference evidence="4 5" key="1">
    <citation type="submission" date="2016-11" db="EMBL/GenBank/DDBJ databases">
        <authorList>
            <person name="Varghese N."/>
            <person name="Submissions S."/>
        </authorList>
    </citation>
    <scope>NUCLEOTIDE SEQUENCE [LARGE SCALE GENOMIC DNA]</scope>
    <source>
        <strain evidence="4 5">PA</strain>
    </source>
</reference>
<dbReference type="PANTHER" id="PTHR43053:SF3">
    <property type="entry name" value="ALPHA-GALACTOSIDASE C-RELATED"/>
    <property type="match status" value="1"/>
</dbReference>
<proteinExistence type="predicted"/>
<keyword evidence="1" id="KW-0378">Hydrolase</keyword>
<evidence type="ECO:0000256" key="1">
    <source>
        <dbReference type="ARBA" id="ARBA00022801"/>
    </source>
</evidence>
<evidence type="ECO:0000256" key="2">
    <source>
        <dbReference type="ARBA" id="ARBA00023295"/>
    </source>
</evidence>
<dbReference type="CDD" id="cd14791">
    <property type="entry name" value="GH36"/>
    <property type="match status" value="1"/>
</dbReference>
<keyword evidence="2" id="KW-0326">Glycosidase</keyword>
<dbReference type="PRINTS" id="PR00743">
    <property type="entry name" value="GLHYDRLASE36"/>
</dbReference>
<dbReference type="InterPro" id="IPR038417">
    <property type="entry name" value="Alpga-gal_N_sf"/>
</dbReference>
<gene>
    <name evidence="4" type="ORF">SAMN05216246_10156</name>
</gene>
<accession>A0ABY1HXX9</accession>
<dbReference type="SUPFAM" id="SSF51445">
    <property type="entry name" value="(Trans)glycosidases"/>
    <property type="match status" value="1"/>
</dbReference>
<dbReference type="InterPro" id="IPR017853">
    <property type="entry name" value="GH"/>
</dbReference>
<name>A0ABY1HXX9_9ACTO</name>
<comment type="caution">
    <text evidence="4">The sequence shown here is derived from an EMBL/GenBank/DDBJ whole genome shotgun (WGS) entry which is preliminary data.</text>
</comment>
<dbReference type="EMBL" id="FQYL01000001">
    <property type="protein sequence ID" value="SHI28806.1"/>
    <property type="molecule type" value="Genomic_DNA"/>
</dbReference>
<sequence>MADKMSDTTTTSLGHARLHLSGDMPVHLTLGGDHAPARACPLVELHALGSGREFVDHRLTRGAAGAALRPDPDHAVEALHGPPWPTTRVTQRDSATGLLALTDIARPTEASWRLRTTLRNEGATTIALAAVSLVSATVLPGARLDDLDLLTARSGWMAEQRWRHQRLGEELVDIGTASHGQSPRDTLRIGSESGWSSGLWEPAGYIIDPATGQAVGWQVEHNGAWTVEISRRADRLGLVAYGPTDLQHAWLHRLAPGEEITTPWAALAFSEDGWQGAAAEMTRYRRALRSALAPTTEAAPVVYNDYMNTLMAQPTQERLATLVPAAAAAGAEVYCIDDGWHSDAQEWWDAVGRWEPSTRRFPDGLEATLDLIHAQGMTSGLWIEPLAVGVNSPVAEELPDEAFMRRGGERLVEQGRLRLDMRHPAAREALDAVVDRMVSYGIGYLKVDDNYSVGPGPDAGADSPGDGLMEHSRQWAAWLARLPERHPGLIVENCASGGMTSDYALLAHARLQSTSDLQDPVRYPPIAANAPLALLPEQAGSWAYPQPEMTDEEITYTLVTSLAGSFYLSGHLDRMSPRQISLVRAATDLAKELRPALTRELPWWPYDVASWDQEWVVTARRAPVGREGLLLVWHRPRPGQDRPGSALRLPALAGMRLTRVMPPPDLVADEGISVEDGADGPVLRATSTAPTARAYLVRDTTHRDEDVARSENR</sequence>
<dbReference type="Proteomes" id="UP000184390">
    <property type="component" value="Unassembled WGS sequence"/>
</dbReference>
<protein>
    <submittedName>
        <fullName evidence="4">Alpha-galactosidase</fullName>
    </submittedName>
</protein>
<feature type="region of interest" description="Disordered" evidence="3">
    <location>
        <begin position="694"/>
        <end position="713"/>
    </location>
</feature>
<keyword evidence="5" id="KW-1185">Reference proteome</keyword>
<evidence type="ECO:0000313" key="5">
    <source>
        <dbReference type="Proteomes" id="UP000184390"/>
    </source>
</evidence>
<dbReference type="InterPro" id="IPR013785">
    <property type="entry name" value="Aldolase_TIM"/>
</dbReference>
<dbReference type="Gene3D" id="2.70.98.60">
    <property type="entry name" value="alpha-galactosidase from lactobacil brevis"/>
    <property type="match status" value="1"/>
</dbReference>
<feature type="compositionally biased region" description="Basic and acidic residues" evidence="3">
    <location>
        <begin position="699"/>
        <end position="713"/>
    </location>
</feature>
<dbReference type="Pfam" id="PF02065">
    <property type="entry name" value="Melibiase"/>
    <property type="match status" value="1"/>
</dbReference>
<dbReference type="PANTHER" id="PTHR43053">
    <property type="entry name" value="GLYCOSIDASE FAMILY 31"/>
    <property type="match status" value="1"/>
</dbReference>
<dbReference type="InterPro" id="IPR050985">
    <property type="entry name" value="Alpha-glycosidase_related"/>
</dbReference>
<dbReference type="Gene3D" id="3.20.20.70">
    <property type="entry name" value="Aldolase class I"/>
    <property type="match status" value="1"/>
</dbReference>
<organism evidence="4 5">
    <name type="scientific">Actinomyces denticolens</name>
    <dbReference type="NCBI Taxonomy" id="52767"/>
    <lineage>
        <taxon>Bacteria</taxon>
        <taxon>Bacillati</taxon>
        <taxon>Actinomycetota</taxon>
        <taxon>Actinomycetes</taxon>
        <taxon>Actinomycetales</taxon>
        <taxon>Actinomycetaceae</taxon>
        <taxon>Actinomyces</taxon>
    </lineage>
</organism>
<evidence type="ECO:0000256" key="3">
    <source>
        <dbReference type="SAM" id="MobiDB-lite"/>
    </source>
</evidence>